<dbReference type="AlphaFoldDB" id="A0AAV7FK68"/>
<proteinExistence type="predicted"/>
<organism evidence="1 2">
    <name type="scientific">Dendrobium chrysotoxum</name>
    <name type="common">Orchid</name>
    <dbReference type="NCBI Taxonomy" id="161865"/>
    <lineage>
        <taxon>Eukaryota</taxon>
        <taxon>Viridiplantae</taxon>
        <taxon>Streptophyta</taxon>
        <taxon>Embryophyta</taxon>
        <taxon>Tracheophyta</taxon>
        <taxon>Spermatophyta</taxon>
        <taxon>Magnoliopsida</taxon>
        <taxon>Liliopsida</taxon>
        <taxon>Asparagales</taxon>
        <taxon>Orchidaceae</taxon>
        <taxon>Epidendroideae</taxon>
        <taxon>Malaxideae</taxon>
        <taxon>Dendrobiinae</taxon>
        <taxon>Dendrobium</taxon>
    </lineage>
</organism>
<keyword evidence="2" id="KW-1185">Reference proteome</keyword>
<dbReference type="EMBL" id="JAGFBR010000019">
    <property type="protein sequence ID" value="KAH0448830.1"/>
    <property type="molecule type" value="Genomic_DNA"/>
</dbReference>
<gene>
    <name evidence="1" type="ORF">IEQ34_022630</name>
</gene>
<reference evidence="1 2" key="1">
    <citation type="journal article" date="2021" name="Hortic Res">
        <title>Chromosome-scale assembly of the Dendrobium chrysotoxum genome enhances the understanding of orchid evolution.</title>
        <authorList>
            <person name="Zhang Y."/>
            <person name="Zhang G.Q."/>
            <person name="Zhang D."/>
            <person name="Liu X.D."/>
            <person name="Xu X.Y."/>
            <person name="Sun W.H."/>
            <person name="Yu X."/>
            <person name="Zhu X."/>
            <person name="Wang Z.W."/>
            <person name="Zhao X."/>
            <person name="Zhong W.Y."/>
            <person name="Chen H."/>
            <person name="Yin W.L."/>
            <person name="Huang T."/>
            <person name="Niu S.C."/>
            <person name="Liu Z.J."/>
        </authorList>
    </citation>
    <scope>NUCLEOTIDE SEQUENCE [LARGE SCALE GENOMIC DNA]</scope>
    <source>
        <strain evidence="1">Lindl</strain>
    </source>
</reference>
<name>A0AAV7FK68_DENCH</name>
<evidence type="ECO:0000313" key="1">
    <source>
        <dbReference type="EMBL" id="KAH0448830.1"/>
    </source>
</evidence>
<protein>
    <submittedName>
        <fullName evidence="1">Uncharacterized protein</fullName>
    </submittedName>
</protein>
<comment type="caution">
    <text evidence="1">The sequence shown here is derived from an EMBL/GenBank/DDBJ whole genome shotgun (WGS) entry which is preliminary data.</text>
</comment>
<evidence type="ECO:0000313" key="2">
    <source>
        <dbReference type="Proteomes" id="UP000775213"/>
    </source>
</evidence>
<accession>A0AAV7FK68</accession>
<sequence>MFCPVLLPKSPMESPKSYRLPRTNAEHCLEMRKEGGYYNSKKMGDICQDICVPASRAALSMSRLHCILHGFDHKALLLLSVGLPLFIFGI</sequence>
<dbReference type="Proteomes" id="UP000775213">
    <property type="component" value="Unassembled WGS sequence"/>
</dbReference>